<evidence type="ECO:0000259" key="1">
    <source>
        <dbReference type="PROSITE" id="PS51819"/>
    </source>
</evidence>
<dbReference type="SUPFAM" id="SSF54593">
    <property type="entry name" value="Glyoxalase/Bleomycin resistance protein/Dihydroxybiphenyl dioxygenase"/>
    <property type="match status" value="1"/>
</dbReference>
<dbReference type="PROSITE" id="PS51819">
    <property type="entry name" value="VOC"/>
    <property type="match status" value="1"/>
</dbReference>
<reference evidence="3" key="1">
    <citation type="submission" date="2016-10" db="EMBL/GenBank/DDBJ databases">
        <authorList>
            <person name="Varghese N."/>
            <person name="Submissions S."/>
        </authorList>
    </citation>
    <scope>NUCLEOTIDE SEQUENCE [LARGE SCALE GENOMIC DNA]</scope>
    <source>
        <strain evidence="3">Nm10</strain>
    </source>
</reference>
<dbReference type="Gene3D" id="3.30.720.120">
    <property type="match status" value="1"/>
</dbReference>
<sequence>MIEPKSSFPVFTVKDLDAAKSFYAENFGFDVVFSGDWYIHLVSKSGVQIGFLLPDQPTQPPIFQRPYSGEGVIFSLEVDNADAALTVAKSKSLNIVLELRSEDWGQRHFCIQDPNGVYIDIVQSFEPTEEYRKNYVTE</sequence>
<dbReference type="InterPro" id="IPR037523">
    <property type="entry name" value="VOC_core"/>
</dbReference>
<dbReference type="RefSeq" id="WP_062557667.1">
    <property type="nucleotide sequence ID" value="NZ_CP013341.1"/>
</dbReference>
<dbReference type="EMBL" id="FNLN01000012">
    <property type="protein sequence ID" value="SDT93725.1"/>
    <property type="molecule type" value="Genomic_DNA"/>
</dbReference>
<name>A0A1H2EF11_9PROT</name>
<evidence type="ECO:0000313" key="3">
    <source>
        <dbReference type="Proteomes" id="UP000182882"/>
    </source>
</evidence>
<dbReference type="InterPro" id="IPR029068">
    <property type="entry name" value="Glyas_Bleomycin-R_OHBP_Dase"/>
</dbReference>
<accession>A0A1H2EF11</accession>
<dbReference type="KEGG" id="nur:ATY38_01105"/>
<gene>
    <name evidence="2" type="ORF">SAMN05216406_11219</name>
</gene>
<evidence type="ECO:0000313" key="2">
    <source>
        <dbReference type="EMBL" id="SDT93725.1"/>
    </source>
</evidence>
<proteinExistence type="predicted"/>
<dbReference type="Pfam" id="PF00903">
    <property type="entry name" value="Glyoxalase"/>
    <property type="match status" value="1"/>
</dbReference>
<protein>
    <recommendedName>
        <fullName evidence="1">VOC domain-containing protein</fullName>
    </recommendedName>
</protein>
<dbReference type="Gene3D" id="3.30.720.110">
    <property type="match status" value="1"/>
</dbReference>
<feature type="domain" description="VOC" evidence="1">
    <location>
        <begin position="5"/>
        <end position="124"/>
    </location>
</feature>
<keyword evidence="3" id="KW-1185">Reference proteome</keyword>
<organism evidence="2 3">
    <name type="scientific">Nitrosomonas ureae</name>
    <dbReference type="NCBI Taxonomy" id="44577"/>
    <lineage>
        <taxon>Bacteria</taxon>
        <taxon>Pseudomonadati</taxon>
        <taxon>Pseudomonadota</taxon>
        <taxon>Betaproteobacteria</taxon>
        <taxon>Nitrosomonadales</taxon>
        <taxon>Nitrosomonadaceae</taxon>
        <taxon>Nitrosomonas</taxon>
    </lineage>
</organism>
<dbReference type="Proteomes" id="UP000182882">
    <property type="component" value="Unassembled WGS sequence"/>
</dbReference>
<dbReference type="InterPro" id="IPR004360">
    <property type="entry name" value="Glyas_Fos-R_dOase_dom"/>
</dbReference>
<dbReference type="AlphaFoldDB" id="A0A1H2EF11"/>